<name>A0AA40ZSE2_9BACT</name>
<protein>
    <submittedName>
        <fullName evidence="1">Uncharacterized protein</fullName>
    </submittedName>
</protein>
<organism evidence="1 2">
    <name type="scientific">Caecibacteroides pullorum</name>
    <dbReference type="NCBI Taxonomy" id="2725562"/>
    <lineage>
        <taxon>Bacteria</taxon>
        <taxon>Pseudomonadati</taxon>
        <taxon>Bacteroidota</taxon>
        <taxon>Bacteroidia</taxon>
        <taxon>Bacteroidales</taxon>
        <taxon>Bacteroidaceae</taxon>
        <taxon>Caecibacteroides</taxon>
    </lineage>
</organism>
<dbReference type="Proteomes" id="UP000698924">
    <property type="component" value="Unassembled WGS sequence"/>
</dbReference>
<dbReference type="AlphaFoldDB" id="A0AA40ZSE2"/>
<keyword evidence="2" id="KW-1185">Reference proteome</keyword>
<sequence>MSFTADELVKWRDAPAWFDRIDIDEYERLAGIGYRPEQIAMYYNIPAEDFLWYFNLVGSPLKYHYDRGQLLQSAKEGLSMSTAAQTGENVTQAQRFDKFRKAAGYKNSINKIFFDDIG</sequence>
<reference evidence="1 2" key="1">
    <citation type="journal article" date="2021" name="Sci. Rep.">
        <title>The distribution of antibiotic resistance genes in chicken gut microbiota commensals.</title>
        <authorList>
            <person name="Juricova H."/>
            <person name="Matiasovicova J."/>
            <person name="Kubasova T."/>
            <person name="Cejkova D."/>
            <person name="Rychlik I."/>
        </authorList>
    </citation>
    <scope>NUCLEOTIDE SEQUENCE [LARGE SCALE GENOMIC DNA]</scope>
    <source>
        <strain evidence="1 2">An421</strain>
    </source>
</reference>
<gene>
    <name evidence="1" type="ORF">H6D15_03260</name>
</gene>
<comment type="caution">
    <text evidence="1">The sequence shown here is derived from an EMBL/GenBank/DDBJ whole genome shotgun (WGS) entry which is preliminary data.</text>
</comment>
<proteinExistence type="predicted"/>
<accession>A0AA40ZSE2</accession>
<evidence type="ECO:0000313" key="1">
    <source>
        <dbReference type="EMBL" id="MBM6856625.1"/>
    </source>
</evidence>
<dbReference type="RefSeq" id="WP_021848379.1">
    <property type="nucleotide sequence ID" value="NZ_JAAZTS010000002.1"/>
</dbReference>
<evidence type="ECO:0000313" key="2">
    <source>
        <dbReference type="Proteomes" id="UP000698924"/>
    </source>
</evidence>
<dbReference type="EMBL" id="JACJMO010000002">
    <property type="protein sequence ID" value="MBM6856625.1"/>
    <property type="molecule type" value="Genomic_DNA"/>
</dbReference>